<gene>
    <name evidence="6" type="ordered locus">SO_1978</name>
</gene>
<evidence type="ECO:0000256" key="4">
    <source>
        <dbReference type="PIRSR" id="PIRSR006278-2"/>
    </source>
</evidence>
<dbReference type="PANTHER" id="PTHR43780">
    <property type="entry name" value="1-AMINOCYCLOPROPANE-1-CARBOXYLATE DEAMINASE-RELATED"/>
    <property type="match status" value="1"/>
</dbReference>
<dbReference type="FunFam" id="3.40.50.1100:FF:000092">
    <property type="entry name" value="1-aminocyclopropane-1-carboxylate deaminase"/>
    <property type="match status" value="1"/>
</dbReference>
<reference evidence="6 7" key="2">
    <citation type="journal article" date="2005" name="Proteomics">
        <title>Global detection and characterization of hypothetical proteins in Shewanella oneidensis MR-1 using LC-MS based proteomics.</title>
        <authorList>
            <person name="Elias D.A."/>
            <person name="Monroe M.E."/>
            <person name="Marshall M.J."/>
            <person name="Romine M.F."/>
            <person name="Belieav A.S."/>
            <person name="Fredrickson J.K."/>
            <person name="Anderson G.A."/>
            <person name="Smith R.D."/>
            <person name="Lipton M.S."/>
        </authorList>
    </citation>
    <scope>NUCLEOTIDE SEQUENCE [LARGE SCALE GENOMIC DNA]</scope>
    <source>
        <strain evidence="7">ATCC 700550 / JCM 31522 / CIP 106686 / LMG 19005 / NCIMB 14063 / MR-1</strain>
    </source>
</reference>
<dbReference type="FunFam" id="3.40.50.1100:FF:000168">
    <property type="entry name" value="Pyridoxal-phosphate dependent eynzyme"/>
    <property type="match status" value="1"/>
</dbReference>
<evidence type="ECO:0000256" key="2">
    <source>
        <dbReference type="ARBA" id="ARBA00008639"/>
    </source>
</evidence>
<evidence type="ECO:0000256" key="1">
    <source>
        <dbReference type="ARBA" id="ARBA00001933"/>
    </source>
</evidence>
<accession>Q8EFJ4</accession>
<dbReference type="GO" id="GO:0019148">
    <property type="term" value="F:D-cysteine desulfhydrase activity"/>
    <property type="evidence" value="ECO:0000318"/>
    <property type="project" value="GO_Central"/>
</dbReference>
<dbReference type="STRING" id="211586.SO_1978"/>
<reference evidence="6 7" key="4">
    <citation type="journal article" date="2011" name="BMC Genomics">
        <title>Genome-wide protein localization prediction strategies for gram negative bacteria.</title>
        <authorList>
            <person name="Romine M.F."/>
        </authorList>
    </citation>
    <scope>NUCLEOTIDE SEQUENCE [LARGE SCALE GENOMIC DNA]</scope>
    <source>
        <strain evidence="7">ATCC 700550 / JCM 31522 / CIP 106686 / LMG 19005 / NCIMB 14063 / MR-1</strain>
    </source>
</reference>
<keyword evidence="7" id="KW-1185">Reference proteome</keyword>
<organism evidence="6 7">
    <name type="scientific">Shewanella oneidensis (strain ATCC 700550 / JCM 31522 / CIP 106686 / LMG 19005 / NCIMB 14063 / MR-1)</name>
    <dbReference type="NCBI Taxonomy" id="211586"/>
    <lineage>
        <taxon>Bacteria</taxon>
        <taxon>Pseudomonadati</taxon>
        <taxon>Pseudomonadota</taxon>
        <taxon>Gammaproteobacteria</taxon>
        <taxon>Alteromonadales</taxon>
        <taxon>Shewanellaceae</taxon>
        <taxon>Shewanella</taxon>
    </lineage>
</organism>
<sequence length="330" mass="36849">MLANSPVESFSFAGREIFLKRDDLLHPGFSGNKARKFAYFLDQEFAGVTKLIGHGSAQANSLYSLSALAKLKGWQCDFYVDHIASHVLTLPTGNYAAAIANGTRVIDLSSLIAANPFVQRELKWTCHEYIVQQVLPAEPNALFIPEGGRCQYAEYGVNQLAAEIETWAMQQGMTDLKVFLPAGTGTTALFLNQYFVRQQSDIRVLTCAVVGGDAYLRQQFSMLNPNSAEHPQILNADKKYHFGKLYPEFYAMWLRICASGVQFELLYDPLGFIVLEKYLPQWDASPVMYIHQGGLLGNETMLPRYLRKFGQSSSAHGEKHLLSDAKTLCV</sequence>
<evidence type="ECO:0000259" key="5">
    <source>
        <dbReference type="Pfam" id="PF00291"/>
    </source>
</evidence>
<evidence type="ECO:0000256" key="3">
    <source>
        <dbReference type="ARBA" id="ARBA00022898"/>
    </source>
</evidence>
<dbReference type="RefSeq" id="WP_011072070.1">
    <property type="nucleotide sequence ID" value="NC_004347.2"/>
</dbReference>
<dbReference type="KEGG" id="son:SO_1978"/>
<reference evidence="6 7" key="1">
    <citation type="journal article" date="2002" name="Nat. Biotechnol.">
        <title>Genome sequence of the dissimilatory metal ion-reducing bacterium Shewanella oneidensis.</title>
        <authorList>
            <person name="Heidelberg J.F."/>
            <person name="Paulsen I.T."/>
            <person name="Nelson K.E."/>
            <person name="Gaidos E.J."/>
            <person name="Nelson W.C."/>
            <person name="Read T.D."/>
            <person name="Eisen J.A."/>
            <person name="Seshadri R."/>
            <person name="Ward N."/>
            <person name="Methe B."/>
            <person name="Clayton R.A."/>
            <person name="Meyer T."/>
            <person name="Tsapin A."/>
            <person name="Scott J."/>
            <person name="Beanan M."/>
            <person name="Brinkac L."/>
            <person name="Daugherty S."/>
            <person name="DeBoy R.T."/>
            <person name="Dodson R.J."/>
            <person name="Durkin A.S."/>
            <person name="Haft D.H."/>
            <person name="Kolonay J.F."/>
            <person name="Madupu R."/>
            <person name="Peterson J.D."/>
            <person name="Umayam L.A."/>
            <person name="White O."/>
            <person name="Wolf A.M."/>
            <person name="Vamathevan J."/>
            <person name="Weidman J."/>
            <person name="Impraim M."/>
            <person name="Lee K."/>
            <person name="Berry K."/>
            <person name="Lee C."/>
            <person name="Mueller J."/>
            <person name="Khouri H."/>
            <person name="Gill J."/>
            <person name="Utterback T.R."/>
            <person name="McDonald L.A."/>
            <person name="Feldblyum T.V."/>
            <person name="Smith H.O."/>
            <person name="Venter J.C."/>
            <person name="Nealson K.H."/>
            <person name="Fraser C.M."/>
        </authorList>
    </citation>
    <scope>NUCLEOTIDE SEQUENCE [LARGE SCALE GENOMIC DNA]</scope>
    <source>
        <strain evidence="7">ATCC 700550 / JCM 31522 / CIP 106686 / LMG 19005 / NCIMB 14063 / MR-1</strain>
    </source>
</reference>
<dbReference type="Gene3D" id="3.40.50.1100">
    <property type="match status" value="1"/>
</dbReference>
<protein>
    <submittedName>
        <fullName evidence="6">Pyridoxal-phosphate dependent eynzyme</fullName>
    </submittedName>
</protein>
<reference evidence="6 7" key="3">
    <citation type="journal article" date="2008" name="Appl. Environ. Microbiol.">
        <title>Identification of mobile elements and pseudogenes in the Shewanella oneidensis MR-1 genome.</title>
        <authorList>
            <person name="Romine M.F."/>
            <person name="Carlson T.S."/>
            <person name="Norbeck A.D."/>
            <person name="McCue L.A."/>
            <person name="Lipton M.S."/>
        </authorList>
    </citation>
    <scope>NUCLEOTIDE SEQUENCE [LARGE SCALE GENOMIC DNA]</scope>
    <source>
        <strain evidence="7">ATCC 700550 / JCM 31522 / CIP 106686 / LMG 19005 / NCIMB 14063 / MR-1</strain>
    </source>
</reference>
<dbReference type="Proteomes" id="UP000008186">
    <property type="component" value="Chromosome"/>
</dbReference>
<name>Q8EFJ4_SHEON</name>
<dbReference type="SUPFAM" id="SSF53686">
    <property type="entry name" value="Tryptophan synthase beta subunit-like PLP-dependent enzymes"/>
    <property type="match status" value="1"/>
</dbReference>
<dbReference type="InterPro" id="IPR027278">
    <property type="entry name" value="ACCD_DCysDesulf"/>
</dbReference>
<dbReference type="AlphaFoldDB" id="Q8EFJ4"/>
<dbReference type="PATRIC" id="fig|1028802.3.peg.1572"/>
<dbReference type="PaxDb" id="211586-SO_1978"/>
<feature type="modified residue" description="N6-(pyridoxal phosphate)lysine" evidence="4">
    <location>
        <position position="33"/>
    </location>
</feature>
<proteinExistence type="inferred from homology"/>
<dbReference type="PANTHER" id="PTHR43780:SF2">
    <property type="entry name" value="1-AMINOCYCLOPROPANE-1-CARBOXYLATE DEAMINASE-RELATED"/>
    <property type="match status" value="1"/>
</dbReference>
<evidence type="ECO:0000313" key="7">
    <source>
        <dbReference type="Proteomes" id="UP000008186"/>
    </source>
</evidence>
<dbReference type="OrthoDB" id="9801249at2"/>
<dbReference type="eggNOG" id="COG2515">
    <property type="taxonomic scope" value="Bacteria"/>
</dbReference>
<keyword evidence="3 4" id="KW-0663">Pyridoxal phosphate</keyword>
<comment type="similarity">
    <text evidence="2">Belongs to the ACC deaminase/D-cysteine desulfhydrase family.</text>
</comment>
<dbReference type="InterPro" id="IPR001926">
    <property type="entry name" value="TrpB-like_PALP"/>
</dbReference>
<evidence type="ECO:0000313" key="6">
    <source>
        <dbReference type="EMBL" id="AAN55029.1"/>
    </source>
</evidence>
<dbReference type="BioCyc" id="SONE211586:G1GMP-1826-MONOMER"/>
<dbReference type="InterPro" id="IPR036052">
    <property type="entry name" value="TrpB-like_PALP_sf"/>
</dbReference>
<dbReference type="Pfam" id="PF00291">
    <property type="entry name" value="PALP"/>
    <property type="match status" value="1"/>
</dbReference>
<feature type="domain" description="Tryptophan synthase beta chain-like PALP" evidence="5">
    <location>
        <begin position="13"/>
        <end position="216"/>
    </location>
</feature>
<dbReference type="EMBL" id="AE014299">
    <property type="protein sequence ID" value="AAN55029.1"/>
    <property type="molecule type" value="Genomic_DNA"/>
</dbReference>
<comment type="cofactor">
    <cofactor evidence="1">
        <name>pyridoxal 5'-phosphate</name>
        <dbReference type="ChEBI" id="CHEBI:597326"/>
    </cofactor>
</comment>
<dbReference type="HOGENOM" id="CLU_061664_0_0_6"/>